<dbReference type="InterPro" id="IPR037256">
    <property type="entry name" value="ASC_dom_sf"/>
</dbReference>
<evidence type="ECO:0000313" key="4">
    <source>
        <dbReference type="EMBL" id="KAK7028825.1"/>
    </source>
</evidence>
<evidence type="ECO:0000313" key="5">
    <source>
        <dbReference type="Proteomes" id="UP001383192"/>
    </source>
</evidence>
<dbReference type="Gene3D" id="6.20.250.60">
    <property type="match status" value="1"/>
</dbReference>
<feature type="compositionally biased region" description="Basic and acidic residues" evidence="2">
    <location>
        <begin position="60"/>
        <end position="73"/>
    </location>
</feature>
<feature type="region of interest" description="Disordered" evidence="2">
    <location>
        <begin position="130"/>
        <end position="149"/>
    </location>
</feature>
<sequence length="307" mass="34043">MSAFFPCHSIVEAWKQAHLSRTRFTQDHLARFISTSPAFIVERYPQLVSYVAVGTSTPTEDDHTITSIPRDDSWPSTSPTLRIFEDRHGGSNLSIVTSATRSDTESSWDELSDDDEDPFQDVYYDCFSQPSSPTSPISPTPIPTRSYEPTWTDQIPLELIEAAREEHSYLSTALREQSEALENTAVSLPDVPVPPELPRFLDRPVISPSLQRHAGRRHSVVSTMATQAPDRLDLQQGYFVTSGGEAVPGVGRAIAIDGVGHEERGLPVPTHAVIQHLCTSAIKHGVLGVAVTYRYRNKVRLLRSLVQ</sequence>
<comment type="similarity">
    <text evidence="1">Belongs to the 5'-AMP-activated protein kinase beta subunit family.</text>
</comment>
<evidence type="ECO:0000256" key="2">
    <source>
        <dbReference type="SAM" id="MobiDB-lite"/>
    </source>
</evidence>
<dbReference type="Proteomes" id="UP001383192">
    <property type="component" value="Unassembled WGS sequence"/>
</dbReference>
<organism evidence="4 5">
    <name type="scientific">Paramarasmius palmivorus</name>
    <dbReference type="NCBI Taxonomy" id="297713"/>
    <lineage>
        <taxon>Eukaryota</taxon>
        <taxon>Fungi</taxon>
        <taxon>Dikarya</taxon>
        <taxon>Basidiomycota</taxon>
        <taxon>Agaricomycotina</taxon>
        <taxon>Agaricomycetes</taxon>
        <taxon>Agaricomycetidae</taxon>
        <taxon>Agaricales</taxon>
        <taxon>Marasmiineae</taxon>
        <taxon>Marasmiaceae</taxon>
        <taxon>Paramarasmius</taxon>
    </lineage>
</organism>
<feature type="region of interest" description="Disordered" evidence="2">
    <location>
        <begin position="56"/>
        <end position="77"/>
    </location>
</feature>
<proteinExistence type="inferred from homology"/>
<dbReference type="AlphaFoldDB" id="A0AAW0BR32"/>
<dbReference type="EMBL" id="JAYKXP010000088">
    <property type="protein sequence ID" value="KAK7028825.1"/>
    <property type="molecule type" value="Genomic_DNA"/>
</dbReference>
<dbReference type="Pfam" id="PF04739">
    <property type="entry name" value="AMPKBI"/>
    <property type="match status" value="1"/>
</dbReference>
<protein>
    <submittedName>
        <fullName evidence="4">Galactose metabolism-related protein</fullName>
    </submittedName>
</protein>
<dbReference type="SMART" id="SM01010">
    <property type="entry name" value="AMPKBI"/>
    <property type="match status" value="1"/>
</dbReference>
<dbReference type="SUPFAM" id="SSF160219">
    <property type="entry name" value="AMPKBI-like"/>
    <property type="match status" value="1"/>
</dbReference>
<feature type="domain" description="Association with the SNF1 complex (ASC)" evidence="3">
    <location>
        <begin position="133"/>
        <end position="305"/>
    </location>
</feature>
<gene>
    <name evidence="4" type="primary">GAL83_2</name>
    <name evidence="4" type="ORF">VNI00_014838</name>
</gene>
<reference evidence="4 5" key="1">
    <citation type="submission" date="2024-01" db="EMBL/GenBank/DDBJ databases">
        <title>A draft genome for a cacao thread blight-causing isolate of Paramarasmius palmivorus.</title>
        <authorList>
            <person name="Baruah I.K."/>
            <person name="Bukari Y."/>
            <person name="Amoako-Attah I."/>
            <person name="Meinhardt L.W."/>
            <person name="Bailey B.A."/>
            <person name="Cohen S.P."/>
        </authorList>
    </citation>
    <scope>NUCLEOTIDE SEQUENCE [LARGE SCALE GENOMIC DNA]</scope>
    <source>
        <strain evidence="4 5">GH-12</strain>
    </source>
</reference>
<evidence type="ECO:0000256" key="1">
    <source>
        <dbReference type="ARBA" id="ARBA00010926"/>
    </source>
</evidence>
<dbReference type="GO" id="GO:0005737">
    <property type="term" value="C:cytoplasm"/>
    <property type="evidence" value="ECO:0007669"/>
    <property type="project" value="UniProtKB-ARBA"/>
</dbReference>
<comment type="caution">
    <text evidence="4">The sequence shown here is derived from an EMBL/GenBank/DDBJ whole genome shotgun (WGS) entry which is preliminary data.</text>
</comment>
<name>A0AAW0BR32_9AGAR</name>
<evidence type="ECO:0000259" key="3">
    <source>
        <dbReference type="SMART" id="SM01010"/>
    </source>
</evidence>
<dbReference type="InterPro" id="IPR006828">
    <property type="entry name" value="ASC_dom"/>
</dbReference>
<accession>A0AAW0BR32</accession>
<keyword evidence="5" id="KW-1185">Reference proteome</keyword>